<dbReference type="Gene3D" id="1.10.510.10">
    <property type="entry name" value="Transferase(Phosphotransferase) domain 1"/>
    <property type="match status" value="1"/>
</dbReference>
<sequence>MSPAYNVTCLLTSALAGLSNLGLPNSPDLPQFVNGPLLQNSGKPWGWRTAYNCNAYDNNAIPYTGMTRFYDWTITNTTLAPDGVVTPVLLANGQFQDPRSKPTGEIGSKLQLDEGTALHWHGFLQSGTPWMDGTPAITQCPIPPGQSFTYLFRAELYGTSWWHGHYSAQYINGLAGPIVVYGPKSLQNYDIDIGPVMLSDWYHSYYLPLIRQVYFAQPNGPNFPPMANNVLINGKANYPCEKTTKQCTPDAGLAKFSFKTGKRHLLRLINHSAEAILFFSIDGYQLEVIANDFVPIVPYMTDLVTVAVGQRTDIIVTGGNNPDEAVWMRVSEGPSGLGPAGATGCSLNDGIAPNVTAAIYYESASTDAVPTSTSSIDPSRYLFPNACQNSDLSLTHPAYEMPVSDPDVTINILMTGNYNATGAFVWYMNNVTFIGDYNDPIFLDAAVGQTSFDSIRNVYNMGNASSVRFVMTSVGFPASHPMHVHGHNFQVLAAGFGTWDGTIVNASNPQRRDTQLIAPNGYLVVQIELDNPGVWAFHCHVAWHISEGMNINILEKPSDIVNNLHVPGTAADNCRNWSKLANSYQSLLNEFSSCDLTTVGNYSVGKLIGKGSFGKVYLASHKLTNGSKVVLKSAKKEDANLAREIHHHRQFLHPHIARLYEVIVTESMVWLVLEYCPGDELYNHLSQHGRMETHKAQKTFTQLVGAVSYVHGKQCVHRDLKLENILLDKNGNVKLVDFGFTREYQGTTSYLQTWCGTVCYSAPEMLKGEKYAGEKVDVWSLGIILYALLCGELPFDEDDDAATKALILKEEPNYHDYIPQPAKDLLQKLLSKRPLLRPSLSDVLKDPWLTEHAPQQQEILKIQQPAPFTTDLEKETLQRMRSAGVDIDQVIENVLSQRCDALAGWWALLMDKEVRKQRRRDRKRKEREAEVKALRRLSAASGRLLGALNEGEEIAIRDSPGSRGRRLTRTNGSLKAKSQHMELPQLDERRTPTPEPRTPGTEDQLNPLELVPTSTTARLDSTSRSRSRPAPPPKDMALAPLRRPRAISRNSSSMLRNVTNNPDLLGPAYVPPARKRRIFYQQPLREQIAALKHWIKEGARRNKSPHTEGKGKGKSAQDLNAPPTQDRQELARTTTGPITHRKASIGSRPELTYRATLPARPRVETDKPTITKRQSLSPHTLTPLSSYRRSSVGLRGRKSTSSSVSSIRSTFQPGHIHTLSKASSTSSNSVASPGGVSVASARLGRSPHSSVKVLPGTPSIGVGVRSRKTPAPLGTLSDNPSPFTLAMPASPGLPIFARRKRSVFKGPIGHTSSPSGFGRVSLPSRSGSMSGRRSGEIMPGVTEEDENDEAFEDEDDDDDGKWEEVDQFGPELPSTSPGFSPRHTDGDVPVTPLDEIDARPALVRKDVEDEAAASQHSTKVVEVSG</sequence>
<dbReference type="InterPro" id="IPR017441">
    <property type="entry name" value="Protein_kinase_ATP_BS"/>
</dbReference>
<dbReference type="SMART" id="SM00220">
    <property type="entry name" value="S_TKc"/>
    <property type="match status" value="1"/>
</dbReference>
<dbReference type="GO" id="GO:0005737">
    <property type="term" value="C:cytoplasm"/>
    <property type="evidence" value="ECO:0007669"/>
    <property type="project" value="TreeGrafter"/>
</dbReference>
<dbReference type="CDD" id="cd13880">
    <property type="entry name" value="CuRO_2_MaLCC_like"/>
    <property type="match status" value="1"/>
</dbReference>
<dbReference type="Proteomes" id="UP000503462">
    <property type="component" value="Chromosome 4"/>
</dbReference>
<dbReference type="InterPro" id="IPR011009">
    <property type="entry name" value="Kinase-like_dom_sf"/>
</dbReference>
<dbReference type="Pfam" id="PF07731">
    <property type="entry name" value="Cu-oxidase_2"/>
    <property type="match status" value="1"/>
</dbReference>
<dbReference type="PROSITE" id="PS00107">
    <property type="entry name" value="PROTEIN_KINASE_ATP"/>
    <property type="match status" value="1"/>
</dbReference>
<feature type="compositionally biased region" description="Polar residues" evidence="7">
    <location>
        <begin position="1048"/>
        <end position="1060"/>
    </location>
</feature>
<dbReference type="InterPro" id="IPR033138">
    <property type="entry name" value="Cu_oxidase_CS"/>
</dbReference>
<feature type="compositionally biased region" description="Acidic residues" evidence="7">
    <location>
        <begin position="1342"/>
        <end position="1361"/>
    </location>
</feature>
<dbReference type="InterPro" id="IPR002355">
    <property type="entry name" value="Cu_oxidase_Cu_BS"/>
</dbReference>
<dbReference type="InterPro" id="IPR011707">
    <property type="entry name" value="Cu-oxidase-like_N"/>
</dbReference>
<dbReference type="InterPro" id="IPR011706">
    <property type="entry name" value="Cu-oxidase_C"/>
</dbReference>
<keyword evidence="4 6" id="KW-0067">ATP-binding</keyword>
<feature type="binding site" evidence="6">
    <location>
        <position position="636"/>
    </location>
    <ligand>
        <name>ATP</name>
        <dbReference type="ChEBI" id="CHEBI:30616"/>
    </ligand>
</feature>
<feature type="compositionally biased region" description="Low complexity" evidence="7">
    <location>
        <begin position="1199"/>
        <end position="1209"/>
    </location>
</feature>
<evidence type="ECO:0000256" key="3">
    <source>
        <dbReference type="ARBA" id="ARBA00022741"/>
    </source>
</evidence>
<dbReference type="InterPro" id="IPR008271">
    <property type="entry name" value="Ser/Thr_kinase_AS"/>
</dbReference>
<dbReference type="EMBL" id="CP051142">
    <property type="protein sequence ID" value="QIW99986.1"/>
    <property type="molecule type" value="Genomic_DNA"/>
</dbReference>
<dbReference type="CDD" id="cd13901">
    <property type="entry name" value="CuRO_3_MaLCC_like"/>
    <property type="match status" value="1"/>
</dbReference>
<feature type="region of interest" description="Disordered" evidence="7">
    <location>
        <begin position="956"/>
        <end position="1060"/>
    </location>
</feature>
<keyword evidence="2" id="KW-0479">Metal-binding</keyword>
<evidence type="ECO:0000256" key="5">
    <source>
        <dbReference type="ARBA" id="ARBA00023002"/>
    </source>
</evidence>
<dbReference type="PROSITE" id="PS00079">
    <property type="entry name" value="MULTICOPPER_OXIDASE1"/>
    <property type="match status" value="1"/>
</dbReference>
<accession>A0A6H0XZ09</accession>
<evidence type="ECO:0000256" key="6">
    <source>
        <dbReference type="PROSITE-ProRule" id="PRU10141"/>
    </source>
</evidence>
<comment type="similarity">
    <text evidence="1">Belongs to the multicopper oxidase family.</text>
</comment>
<evidence type="ECO:0000256" key="4">
    <source>
        <dbReference type="ARBA" id="ARBA00022840"/>
    </source>
</evidence>
<dbReference type="OrthoDB" id="942095at2759"/>
<dbReference type="InterPro" id="IPR008972">
    <property type="entry name" value="Cupredoxin"/>
</dbReference>
<dbReference type="Gene3D" id="2.60.40.420">
    <property type="entry name" value="Cupredoxins - blue copper proteins"/>
    <property type="match status" value="3"/>
</dbReference>
<dbReference type="CDD" id="cd14003">
    <property type="entry name" value="STKc_AMPK-like"/>
    <property type="match status" value="1"/>
</dbReference>
<dbReference type="PROSITE" id="PS50011">
    <property type="entry name" value="PROTEIN_KINASE_DOM"/>
    <property type="match status" value="1"/>
</dbReference>
<dbReference type="GO" id="GO:0005524">
    <property type="term" value="F:ATP binding"/>
    <property type="evidence" value="ECO:0007669"/>
    <property type="project" value="UniProtKB-UniRule"/>
</dbReference>
<feature type="region of interest" description="Disordered" evidence="7">
    <location>
        <begin position="1097"/>
        <end position="1279"/>
    </location>
</feature>
<feature type="compositionally biased region" description="Low complexity" evidence="7">
    <location>
        <begin position="1175"/>
        <end position="1186"/>
    </location>
</feature>
<keyword evidence="10" id="KW-1185">Reference proteome</keyword>
<dbReference type="GO" id="GO:0005507">
    <property type="term" value="F:copper ion binding"/>
    <property type="evidence" value="ECO:0007669"/>
    <property type="project" value="InterPro"/>
</dbReference>
<dbReference type="SUPFAM" id="SSF56112">
    <property type="entry name" value="Protein kinase-like (PK-like)"/>
    <property type="match status" value="1"/>
</dbReference>
<keyword evidence="5" id="KW-0560">Oxidoreductase</keyword>
<evidence type="ECO:0000313" key="10">
    <source>
        <dbReference type="Proteomes" id="UP000503462"/>
    </source>
</evidence>
<dbReference type="FunFam" id="1.10.510.10:FF:000434">
    <property type="entry name" value="Serine/threonine protein kinase"/>
    <property type="match status" value="1"/>
</dbReference>
<name>A0A6H0XZ09_9PEZI</name>
<dbReference type="Pfam" id="PF07732">
    <property type="entry name" value="Cu-oxidase_3"/>
    <property type="match status" value="1"/>
</dbReference>
<dbReference type="Pfam" id="PF00069">
    <property type="entry name" value="Pkinase"/>
    <property type="match status" value="1"/>
</dbReference>
<dbReference type="PROSITE" id="PS00108">
    <property type="entry name" value="PROTEIN_KINASE_ST"/>
    <property type="match status" value="1"/>
</dbReference>
<dbReference type="Pfam" id="PF00394">
    <property type="entry name" value="Cu-oxidase"/>
    <property type="match status" value="1"/>
</dbReference>
<proteinExistence type="inferred from homology"/>
<dbReference type="SUPFAM" id="SSF49503">
    <property type="entry name" value="Cupredoxins"/>
    <property type="match status" value="3"/>
</dbReference>
<evidence type="ECO:0000256" key="7">
    <source>
        <dbReference type="SAM" id="MobiDB-lite"/>
    </source>
</evidence>
<evidence type="ECO:0000256" key="1">
    <source>
        <dbReference type="ARBA" id="ARBA00010609"/>
    </source>
</evidence>
<feature type="region of interest" description="Disordered" evidence="7">
    <location>
        <begin position="1306"/>
        <end position="1397"/>
    </location>
</feature>
<dbReference type="GO" id="GO:0004674">
    <property type="term" value="F:protein serine/threonine kinase activity"/>
    <property type="evidence" value="ECO:0007669"/>
    <property type="project" value="TreeGrafter"/>
</dbReference>
<feature type="domain" description="Protein kinase" evidence="8">
    <location>
        <begin position="602"/>
        <end position="849"/>
    </location>
</feature>
<dbReference type="InterPro" id="IPR001117">
    <property type="entry name" value="Cu-oxidase_2nd"/>
</dbReference>
<evidence type="ECO:0000259" key="8">
    <source>
        <dbReference type="PROSITE" id="PS50011"/>
    </source>
</evidence>
<dbReference type="PANTHER" id="PTHR24346">
    <property type="entry name" value="MAP/MICROTUBULE AFFINITY-REGULATING KINASE"/>
    <property type="match status" value="1"/>
</dbReference>
<feature type="compositionally biased region" description="Basic and acidic residues" evidence="7">
    <location>
        <begin position="1097"/>
        <end position="1111"/>
    </location>
</feature>
<dbReference type="PANTHER" id="PTHR24346:SF110">
    <property type="entry name" value="NON-SPECIFIC SERINE_THREONINE PROTEIN KINASE"/>
    <property type="match status" value="1"/>
</dbReference>
<protein>
    <recommendedName>
        <fullName evidence="8">Protein kinase domain-containing protein</fullName>
    </recommendedName>
</protein>
<evidence type="ECO:0000313" key="9">
    <source>
        <dbReference type="EMBL" id="QIW99986.1"/>
    </source>
</evidence>
<dbReference type="GO" id="GO:0016491">
    <property type="term" value="F:oxidoreductase activity"/>
    <property type="evidence" value="ECO:0007669"/>
    <property type="project" value="UniProtKB-KW"/>
</dbReference>
<dbReference type="PROSITE" id="PS00080">
    <property type="entry name" value="MULTICOPPER_OXIDASE2"/>
    <property type="match status" value="1"/>
</dbReference>
<organism evidence="9 10">
    <name type="scientific">Peltaster fructicola</name>
    <dbReference type="NCBI Taxonomy" id="286661"/>
    <lineage>
        <taxon>Eukaryota</taxon>
        <taxon>Fungi</taxon>
        <taxon>Dikarya</taxon>
        <taxon>Ascomycota</taxon>
        <taxon>Pezizomycotina</taxon>
        <taxon>Dothideomycetes</taxon>
        <taxon>Dothideomycetes incertae sedis</taxon>
        <taxon>Peltaster</taxon>
    </lineage>
</organism>
<dbReference type="GO" id="GO:0035556">
    <property type="term" value="P:intracellular signal transduction"/>
    <property type="evidence" value="ECO:0007669"/>
    <property type="project" value="TreeGrafter"/>
</dbReference>
<evidence type="ECO:0000256" key="2">
    <source>
        <dbReference type="ARBA" id="ARBA00022723"/>
    </source>
</evidence>
<reference evidence="9 10" key="1">
    <citation type="journal article" date="2016" name="Sci. Rep.">
        <title>Peltaster fructicola genome reveals evolution from an invasive phytopathogen to an ectophytic parasite.</title>
        <authorList>
            <person name="Xu C."/>
            <person name="Chen H."/>
            <person name="Gleason M.L."/>
            <person name="Xu J.R."/>
            <person name="Liu H."/>
            <person name="Zhang R."/>
            <person name="Sun G."/>
        </authorList>
    </citation>
    <scope>NUCLEOTIDE SEQUENCE [LARGE SCALE GENOMIC DNA]</scope>
    <source>
        <strain evidence="9 10">LNHT1506</strain>
    </source>
</reference>
<keyword evidence="3 6" id="KW-0547">Nucleotide-binding</keyword>
<feature type="compositionally biased region" description="Low complexity" evidence="7">
    <location>
        <begin position="1220"/>
        <end position="1241"/>
    </location>
</feature>
<gene>
    <name evidence="9" type="ORF">AMS68_005504</name>
</gene>
<dbReference type="InterPro" id="IPR000719">
    <property type="entry name" value="Prot_kinase_dom"/>
</dbReference>